<dbReference type="SUPFAM" id="SSF88659">
    <property type="entry name" value="Sigma3 and sigma4 domains of RNA polymerase sigma factors"/>
    <property type="match status" value="1"/>
</dbReference>
<proteinExistence type="inferred from homology"/>
<dbReference type="InterPro" id="IPR039425">
    <property type="entry name" value="RNA_pol_sigma-70-like"/>
</dbReference>
<keyword evidence="5" id="KW-0804">Transcription</keyword>
<evidence type="ECO:0000259" key="7">
    <source>
        <dbReference type="Pfam" id="PF08281"/>
    </source>
</evidence>
<dbReference type="Pfam" id="PF04542">
    <property type="entry name" value="Sigma70_r2"/>
    <property type="match status" value="1"/>
</dbReference>
<keyword evidence="2" id="KW-0805">Transcription regulation</keyword>
<dbReference type="OrthoDB" id="3692620at2"/>
<keyword evidence="8" id="KW-0240">DNA-directed RNA polymerase</keyword>
<dbReference type="InterPro" id="IPR014284">
    <property type="entry name" value="RNA_pol_sigma-70_dom"/>
</dbReference>
<dbReference type="GO" id="GO:0006352">
    <property type="term" value="P:DNA-templated transcription initiation"/>
    <property type="evidence" value="ECO:0007669"/>
    <property type="project" value="InterPro"/>
</dbReference>
<dbReference type="Proteomes" id="UP000321484">
    <property type="component" value="Unassembled WGS sequence"/>
</dbReference>
<comment type="caution">
    <text evidence="8">The sequence shown here is derived from an EMBL/GenBank/DDBJ whole genome shotgun (WGS) entry which is preliminary data.</text>
</comment>
<organism evidence="8 9">
    <name type="scientific">Actinotalea fermentans</name>
    <dbReference type="NCBI Taxonomy" id="43671"/>
    <lineage>
        <taxon>Bacteria</taxon>
        <taxon>Bacillati</taxon>
        <taxon>Actinomycetota</taxon>
        <taxon>Actinomycetes</taxon>
        <taxon>Micrococcales</taxon>
        <taxon>Cellulomonadaceae</taxon>
        <taxon>Actinotalea</taxon>
    </lineage>
</organism>
<accession>A0A511YTQ1</accession>
<evidence type="ECO:0000256" key="1">
    <source>
        <dbReference type="ARBA" id="ARBA00010641"/>
    </source>
</evidence>
<reference evidence="8 9" key="1">
    <citation type="submission" date="2019-07" db="EMBL/GenBank/DDBJ databases">
        <title>Whole genome shotgun sequence of Actinotalea fermentans NBRC 105374.</title>
        <authorList>
            <person name="Hosoyama A."/>
            <person name="Uohara A."/>
            <person name="Ohji S."/>
            <person name="Ichikawa N."/>
        </authorList>
    </citation>
    <scope>NUCLEOTIDE SEQUENCE [LARGE SCALE GENOMIC DNA]</scope>
    <source>
        <strain evidence="8 9">NBRC 105374</strain>
    </source>
</reference>
<dbReference type="CDD" id="cd06171">
    <property type="entry name" value="Sigma70_r4"/>
    <property type="match status" value="1"/>
</dbReference>
<dbReference type="InterPro" id="IPR036388">
    <property type="entry name" value="WH-like_DNA-bd_sf"/>
</dbReference>
<name>A0A511YTQ1_9CELL</name>
<dbReference type="AlphaFoldDB" id="A0A511YTQ1"/>
<evidence type="ECO:0000259" key="6">
    <source>
        <dbReference type="Pfam" id="PF04542"/>
    </source>
</evidence>
<keyword evidence="4" id="KW-0238">DNA-binding</keyword>
<dbReference type="GO" id="GO:0003677">
    <property type="term" value="F:DNA binding"/>
    <property type="evidence" value="ECO:0007669"/>
    <property type="project" value="UniProtKB-KW"/>
</dbReference>
<dbReference type="GO" id="GO:0000428">
    <property type="term" value="C:DNA-directed RNA polymerase complex"/>
    <property type="evidence" value="ECO:0007669"/>
    <property type="project" value="UniProtKB-KW"/>
</dbReference>
<dbReference type="RefSeq" id="WP_146818962.1">
    <property type="nucleotide sequence ID" value="NZ_BJYK01000001.1"/>
</dbReference>
<dbReference type="NCBIfam" id="TIGR02937">
    <property type="entry name" value="sigma70-ECF"/>
    <property type="match status" value="1"/>
</dbReference>
<sequence length="200" mass="21544">MASEELRPPPGATGTADPDVAAVHLVGLRRTADDDFTAFVAAHQADLLRTAWLLVGDAHRAEELTQQALVRTYAAWARAGSGDPLAYTRRVLVNLRTDSWRRRRREVLVDRVPDEAAGLGTPPARDAADDHADRDRLVRALAALTPKQRRVVVLRHLVGLPEAEVADHLGVSVGTVKSTSSRALAQLRDALAVTTSGSDS</sequence>
<dbReference type="EMBL" id="BJYK01000001">
    <property type="protein sequence ID" value="GEN78572.1"/>
    <property type="molecule type" value="Genomic_DNA"/>
</dbReference>
<dbReference type="InterPro" id="IPR013324">
    <property type="entry name" value="RNA_pol_sigma_r3/r4-like"/>
</dbReference>
<keyword evidence="3" id="KW-0731">Sigma factor</keyword>
<comment type="similarity">
    <text evidence="1">Belongs to the sigma-70 factor family. ECF subfamily.</text>
</comment>
<dbReference type="InterPro" id="IPR007627">
    <property type="entry name" value="RNA_pol_sigma70_r2"/>
</dbReference>
<evidence type="ECO:0000256" key="5">
    <source>
        <dbReference type="ARBA" id="ARBA00023163"/>
    </source>
</evidence>
<gene>
    <name evidence="8" type="primary">rpoE_1</name>
    <name evidence="8" type="ORF">AFE02nite_03060</name>
</gene>
<dbReference type="InterPro" id="IPR013325">
    <property type="entry name" value="RNA_pol_sigma_r2"/>
</dbReference>
<dbReference type="InterPro" id="IPR014325">
    <property type="entry name" value="RNA_pol_sigma-E_actinobac"/>
</dbReference>
<dbReference type="GO" id="GO:0016987">
    <property type="term" value="F:sigma factor activity"/>
    <property type="evidence" value="ECO:0007669"/>
    <property type="project" value="UniProtKB-KW"/>
</dbReference>
<evidence type="ECO:0000256" key="2">
    <source>
        <dbReference type="ARBA" id="ARBA00023015"/>
    </source>
</evidence>
<evidence type="ECO:0000256" key="3">
    <source>
        <dbReference type="ARBA" id="ARBA00023082"/>
    </source>
</evidence>
<dbReference type="Pfam" id="PF08281">
    <property type="entry name" value="Sigma70_r4_2"/>
    <property type="match status" value="1"/>
</dbReference>
<evidence type="ECO:0000256" key="4">
    <source>
        <dbReference type="ARBA" id="ARBA00023125"/>
    </source>
</evidence>
<evidence type="ECO:0000313" key="9">
    <source>
        <dbReference type="Proteomes" id="UP000321484"/>
    </source>
</evidence>
<dbReference type="PANTHER" id="PTHR43133:SF50">
    <property type="entry name" value="ECF RNA POLYMERASE SIGMA FACTOR SIGM"/>
    <property type="match status" value="1"/>
</dbReference>
<dbReference type="NCBIfam" id="TIGR02983">
    <property type="entry name" value="SigE-fam_strep"/>
    <property type="match status" value="1"/>
</dbReference>
<dbReference type="InterPro" id="IPR013249">
    <property type="entry name" value="RNA_pol_sigma70_r4_t2"/>
</dbReference>
<dbReference type="SUPFAM" id="SSF88946">
    <property type="entry name" value="Sigma2 domain of RNA polymerase sigma factors"/>
    <property type="match status" value="1"/>
</dbReference>
<feature type="domain" description="RNA polymerase sigma factor 70 region 4 type 2" evidence="7">
    <location>
        <begin position="135"/>
        <end position="187"/>
    </location>
</feature>
<feature type="domain" description="RNA polymerase sigma-70 region 2" evidence="6">
    <location>
        <begin position="40"/>
        <end position="105"/>
    </location>
</feature>
<dbReference type="Gene3D" id="1.10.10.10">
    <property type="entry name" value="Winged helix-like DNA-binding domain superfamily/Winged helix DNA-binding domain"/>
    <property type="match status" value="1"/>
</dbReference>
<dbReference type="PANTHER" id="PTHR43133">
    <property type="entry name" value="RNA POLYMERASE ECF-TYPE SIGMA FACTO"/>
    <property type="match status" value="1"/>
</dbReference>
<protein>
    <submittedName>
        <fullName evidence="8">DNA-directed RNA polymerase sigma-70 factor</fullName>
    </submittedName>
</protein>
<evidence type="ECO:0000313" key="8">
    <source>
        <dbReference type="EMBL" id="GEN78572.1"/>
    </source>
</evidence>
<dbReference type="Gene3D" id="1.10.1740.10">
    <property type="match status" value="1"/>
</dbReference>
<keyword evidence="9" id="KW-1185">Reference proteome</keyword>